<proteinExistence type="predicted"/>
<name>A0ABV7AJY7_9RHOB</name>
<accession>A0ABV7AJY7</accession>
<feature type="signal peptide" evidence="1">
    <location>
        <begin position="1"/>
        <end position="21"/>
    </location>
</feature>
<keyword evidence="3" id="KW-1185">Reference proteome</keyword>
<evidence type="ECO:0000313" key="3">
    <source>
        <dbReference type="Proteomes" id="UP001595443"/>
    </source>
</evidence>
<dbReference type="InterPro" id="IPR010634">
    <property type="entry name" value="DUF1223"/>
</dbReference>
<dbReference type="EMBL" id="JBHRSK010000010">
    <property type="protein sequence ID" value="MFC2969161.1"/>
    <property type="molecule type" value="Genomic_DNA"/>
</dbReference>
<dbReference type="SUPFAM" id="SSF52833">
    <property type="entry name" value="Thioredoxin-like"/>
    <property type="match status" value="1"/>
</dbReference>
<protein>
    <submittedName>
        <fullName evidence="2">DUF1223 domain-containing protein</fullName>
    </submittedName>
</protein>
<feature type="chain" id="PRO_5046870242" evidence="1">
    <location>
        <begin position="22"/>
        <end position="242"/>
    </location>
</feature>
<dbReference type="Proteomes" id="UP001595443">
    <property type="component" value="Unassembled WGS sequence"/>
</dbReference>
<dbReference type="PANTHER" id="PTHR36057">
    <property type="match status" value="1"/>
</dbReference>
<sequence>MRRMMIAALGLVLGVAGSNLAGTARAETATQGPGAVVVELYTSQGCSSCPPADALLSELAEKPNVIALALHVDYWDYIGWKDNFGSPDYTARQKAYARAIGSRTIYTPQMIVEGVDRVEGFRPMQVADLIHHHRAQTSPVSLQIQRQGGVVHIVAQSAEPLSEAATVQLVRYRPEATVQIRRGENAGRTLTYHNIVTHWETLRDWDGRSALSLTAPAKGEQPVVVIVQRKGPGEILAAARVE</sequence>
<evidence type="ECO:0000313" key="2">
    <source>
        <dbReference type="EMBL" id="MFC2969161.1"/>
    </source>
</evidence>
<comment type="caution">
    <text evidence="2">The sequence shown here is derived from an EMBL/GenBank/DDBJ whole genome shotgun (WGS) entry which is preliminary data.</text>
</comment>
<gene>
    <name evidence="2" type="ORF">ACFOES_13735</name>
</gene>
<dbReference type="Pfam" id="PF06764">
    <property type="entry name" value="DUF1223"/>
    <property type="match status" value="1"/>
</dbReference>
<organism evidence="2 3">
    <name type="scientific">Acidimangrovimonas pyrenivorans</name>
    <dbReference type="NCBI Taxonomy" id="2030798"/>
    <lineage>
        <taxon>Bacteria</taxon>
        <taxon>Pseudomonadati</taxon>
        <taxon>Pseudomonadota</taxon>
        <taxon>Alphaproteobacteria</taxon>
        <taxon>Rhodobacterales</taxon>
        <taxon>Paracoccaceae</taxon>
        <taxon>Acidimangrovimonas</taxon>
    </lineage>
</organism>
<keyword evidence="1" id="KW-0732">Signal</keyword>
<dbReference type="PANTHER" id="PTHR36057:SF1">
    <property type="entry name" value="LIPOPROTEIN LIPID ATTACHMENT SITE-LIKE PROTEIN, PUTATIVE (DUF1223)-RELATED"/>
    <property type="match status" value="1"/>
</dbReference>
<reference evidence="3" key="1">
    <citation type="journal article" date="2019" name="Int. J. Syst. Evol. Microbiol.">
        <title>The Global Catalogue of Microorganisms (GCM) 10K type strain sequencing project: providing services to taxonomists for standard genome sequencing and annotation.</title>
        <authorList>
            <consortium name="The Broad Institute Genomics Platform"/>
            <consortium name="The Broad Institute Genome Sequencing Center for Infectious Disease"/>
            <person name="Wu L."/>
            <person name="Ma J."/>
        </authorList>
    </citation>
    <scope>NUCLEOTIDE SEQUENCE [LARGE SCALE GENOMIC DNA]</scope>
    <source>
        <strain evidence="3">KCTC 62192</strain>
    </source>
</reference>
<evidence type="ECO:0000256" key="1">
    <source>
        <dbReference type="SAM" id="SignalP"/>
    </source>
</evidence>
<dbReference type="InterPro" id="IPR036249">
    <property type="entry name" value="Thioredoxin-like_sf"/>
</dbReference>